<evidence type="ECO:0000256" key="6">
    <source>
        <dbReference type="ARBA" id="ARBA00022679"/>
    </source>
</evidence>
<evidence type="ECO:0000256" key="5">
    <source>
        <dbReference type="ARBA" id="ARBA00022553"/>
    </source>
</evidence>
<dbReference type="Gene3D" id="1.10.287.130">
    <property type="match status" value="1"/>
</dbReference>
<dbReference type="SUPFAM" id="SSF54631">
    <property type="entry name" value="CBS-domain pair"/>
    <property type="match status" value="1"/>
</dbReference>
<dbReference type="FunFam" id="3.30.565.10:FF:000010">
    <property type="entry name" value="Sensor histidine kinase RcsC"/>
    <property type="match status" value="1"/>
</dbReference>
<keyword evidence="18" id="KW-1185">Reference proteome</keyword>
<dbReference type="Gene3D" id="3.40.50.2300">
    <property type="match status" value="2"/>
</dbReference>
<comment type="subcellular location">
    <subcellularLocation>
        <location evidence="2">Cell membrane</location>
        <topology evidence="2">Multi-pass membrane protein</topology>
    </subcellularLocation>
</comment>
<dbReference type="Gene3D" id="3.10.580.10">
    <property type="entry name" value="CBS-domain"/>
    <property type="match status" value="1"/>
</dbReference>
<dbReference type="InterPro" id="IPR003661">
    <property type="entry name" value="HisK_dim/P_dom"/>
</dbReference>
<dbReference type="EMBL" id="BMXG01000009">
    <property type="protein sequence ID" value="GHC01490.1"/>
    <property type="molecule type" value="Genomic_DNA"/>
</dbReference>
<dbReference type="InterPro" id="IPR036890">
    <property type="entry name" value="HATPase_C_sf"/>
</dbReference>
<dbReference type="CDD" id="cd00082">
    <property type="entry name" value="HisKA"/>
    <property type="match status" value="1"/>
</dbReference>
<dbReference type="Pfam" id="PF00512">
    <property type="entry name" value="HisKA"/>
    <property type="match status" value="1"/>
</dbReference>
<dbReference type="Pfam" id="PF02518">
    <property type="entry name" value="HATPase_c"/>
    <property type="match status" value="1"/>
</dbReference>
<dbReference type="InterPro" id="IPR011006">
    <property type="entry name" value="CheY-like_superfamily"/>
</dbReference>
<keyword evidence="6" id="KW-0808">Transferase</keyword>
<dbReference type="RefSeq" id="WP_189514160.1">
    <property type="nucleotide sequence ID" value="NZ_BMXG01000009.1"/>
</dbReference>
<dbReference type="PRINTS" id="PR00344">
    <property type="entry name" value="BCTRLSENSOR"/>
</dbReference>
<comment type="caution">
    <text evidence="17">The sequence shown here is derived from an EMBL/GenBank/DDBJ whole genome shotgun (WGS) entry which is preliminary data.</text>
</comment>
<dbReference type="Pfam" id="PF00072">
    <property type="entry name" value="Response_reg"/>
    <property type="match status" value="2"/>
</dbReference>
<evidence type="ECO:0000256" key="9">
    <source>
        <dbReference type="ARBA" id="ARBA00022777"/>
    </source>
</evidence>
<evidence type="ECO:0000256" key="7">
    <source>
        <dbReference type="ARBA" id="ARBA00022692"/>
    </source>
</evidence>
<reference evidence="17" key="1">
    <citation type="journal article" date="2014" name="Int. J. Syst. Evol. Microbiol.">
        <title>Complete genome sequence of Corynebacterium casei LMG S-19264T (=DSM 44701T), isolated from a smear-ripened cheese.</title>
        <authorList>
            <consortium name="US DOE Joint Genome Institute (JGI-PGF)"/>
            <person name="Walter F."/>
            <person name="Albersmeier A."/>
            <person name="Kalinowski J."/>
            <person name="Ruckert C."/>
        </authorList>
    </citation>
    <scope>NUCLEOTIDE SEQUENCE</scope>
    <source>
        <strain evidence="17">KCTC 12870</strain>
    </source>
</reference>
<comment type="caution">
    <text evidence="13">Lacks conserved residue(s) required for the propagation of feature annotation.</text>
</comment>
<evidence type="ECO:0000256" key="1">
    <source>
        <dbReference type="ARBA" id="ARBA00000085"/>
    </source>
</evidence>
<dbReference type="InterPro" id="IPR046342">
    <property type="entry name" value="CBS_dom_sf"/>
</dbReference>
<evidence type="ECO:0000256" key="2">
    <source>
        <dbReference type="ARBA" id="ARBA00004651"/>
    </source>
</evidence>
<keyword evidence="5 13" id="KW-0597">Phosphoprotein</keyword>
<gene>
    <name evidence="17" type="ORF">GCM10007047_17470</name>
</gene>
<dbReference type="SMART" id="SM00448">
    <property type="entry name" value="REC"/>
    <property type="match status" value="2"/>
</dbReference>
<evidence type="ECO:0000256" key="11">
    <source>
        <dbReference type="ARBA" id="ARBA00022989"/>
    </source>
</evidence>
<dbReference type="GO" id="GO:0005524">
    <property type="term" value="F:ATP binding"/>
    <property type="evidence" value="ECO:0007669"/>
    <property type="project" value="UniProtKB-KW"/>
</dbReference>
<dbReference type="PROSITE" id="PS50110">
    <property type="entry name" value="RESPONSE_REGULATORY"/>
    <property type="match status" value="2"/>
</dbReference>
<dbReference type="InterPro" id="IPR001789">
    <property type="entry name" value="Sig_transdc_resp-reg_receiver"/>
</dbReference>
<name>A0A8J3DFR9_9BACT</name>
<keyword evidence="7" id="KW-0812">Transmembrane</keyword>
<reference evidence="17" key="2">
    <citation type="submission" date="2020-09" db="EMBL/GenBank/DDBJ databases">
        <authorList>
            <person name="Sun Q."/>
            <person name="Kim S."/>
        </authorList>
    </citation>
    <scope>NUCLEOTIDE SEQUENCE</scope>
    <source>
        <strain evidence="17">KCTC 12870</strain>
    </source>
</reference>
<evidence type="ECO:0000256" key="12">
    <source>
        <dbReference type="ARBA" id="ARBA00023136"/>
    </source>
</evidence>
<feature type="coiled-coil region" evidence="14">
    <location>
        <begin position="160"/>
        <end position="187"/>
    </location>
</feature>
<accession>A0A8J3DFR9</accession>
<dbReference type="Gene3D" id="3.30.565.10">
    <property type="entry name" value="Histidine kinase-like ATPase, C-terminal domain"/>
    <property type="match status" value="1"/>
</dbReference>
<dbReference type="SMART" id="SM00388">
    <property type="entry name" value="HisKA"/>
    <property type="match status" value="1"/>
</dbReference>
<evidence type="ECO:0000313" key="17">
    <source>
        <dbReference type="EMBL" id="GHC01490.1"/>
    </source>
</evidence>
<keyword evidence="14" id="KW-0175">Coiled coil</keyword>
<feature type="domain" description="Histidine kinase" evidence="15">
    <location>
        <begin position="201"/>
        <end position="422"/>
    </location>
</feature>
<dbReference type="InterPro" id="IPR003594">
    <property type="entry name" value="HATPase_dom"/>
</dbReference>
<dbReference type="SUPFAM" id="SSF47384">
    <property type="entry name" value="Homodimeric domain of signal transducing histidine kinase"/>
    <property type="match status" value="1"/>
</dbReference>
<dbReference type="CDD" id="cd16922">
    <property type="entry name" value="HATPase_EvgS-ArcB-TorS-like"/>
    <property type="match status" value="1"/>
</dbReference>
<dbReference type="GO" id="GO:0005886">
    <property type="term" value="C:plasma membrane"/>
    <property type="evidence" value="ECO:0007669"/>
    <property type="project" value="UniProtKB-SubCell"/>
</dbReference>
<protein>
    <recommendedName>
        <fullName evidence="3">histidine kinase</fullName>
        <ecNumber evidence="3">2.7.13.3</ecNumber>
    </recommendedName>
</protein>
<dbReference type="Proteomes" id="UP000642829">
    <property type="component" value="Unassembled WGS sequence"/>
</dbReference>
<feature type="modified residue" description="4-aspartylphosphate" evidence="13">
    <location>
        <position position="630"/>
    </location>
</feature>
<evidence type="ECO:0000313" key="18">
    <source>
        <dbReference type="Proteomes" id="UP000642829"/>
    </source>
</evidence>
<dbReference type="CDD" id="cd17546">
    <property type="entry name" value="REC_hyHK_CKI1_RcsC-like"/>
    <property type="match status" value="1"/>
</dbReference>
<evidence type="ECO:0000259" key="15">
    <source>
        <dbReference type="PROSITE" id="PS50109"/>
    </source>
</evidence>
<feature type="domain" description="Response regulatory" evidence="16">
    <location>
        <begin position="440"/>
        <end position="557"/>
    </location>
</feature>
<dbReference type="EC" id="2.7.13.3" evidence="3"/>
<keyword evidence="12" id="KW-0472">Membrane</keyword>
<evidence type="ECO:0000256" key="10">
    <source>
        <dbReference type="ARBA" id="ARBA00022840"/>
    </source>
</evidence>
<dbReference type="SUPFAM" id="SSF52172">
    <property type="entry name" value="CheY-like"/>
    <property type="match status" value="2"/>
</dbReference>
<feature type="domain" description="Response regulatory" evidence="16">
    <location>
        <begin position="581"/>
        <end position="700"/>
    </location>
</feature>
<dbReference type="GO" id="GO:0000155">
    <property type="term" value="F:phosphorelay sensor kinase activity"/>
    <property type="evidence" value="ECO:0007669"/>
    <property type="project" value="InterPro"/>
</dbReference>
<evidence type="ECO:0000256" key="8">
    <source>
        <dbReference type="ARBA" id="ARBA00022741"/>
    </source>
</evidence>
<keyword evidence="9" id="KW-0418">Kinase</keyword>
<evidence type="ECO:0000256" key="13">
    <source>
        <dbReference type="PROSITE-ProRule" id="PRU00169"/>
    </source>
</evidence>
<keyword evidence="8" id="KW-0547">Nucleotide-binding</keyword>
<evidence type="ECO:0000256" key="3">
    <source>
        <dbReference type="ARBA" id="ARBA00012438"/>
    </source>
</evidence>
<evidence type="ECO:0000256" key="14">
    <source>
        <dbReference type="SAM" id="Coils"/>
    </source>
</evidence>
<dbReference type="InterPro" id="IPR036097">
    <property type="entry name" value="HisK_dim/P_sf"/>
</dbReference>
<evidence type="ECO:0000256" key="4">
    <source>
        <dbReference type="ARBA" id="ARBA00022475"/>
    </source>
</evidence>
<evidence type="ECO:0000259" key="16">
    <source>
        <dbReference type="PROSITE" id="PS50110"/>
    </source>
</evidence>
<comment type="catalytic activity">
    <reaction evidence="1">
        <text>ATP + protein L-histidine = ADP + protein N-phospho-L-histidine.</text>
        <dbReference type="EC" id="2.7.13.3"/>
    </reaction>
</comment>
<organism evidence="17 18">
    <name type="scientific">Cerasicoccus arenae</name>
    <dbReference type="NCBI Taxonomy" id="424488"/>
    <lineage>
        <taxon>Bacteria</taxon>
        <taxon>Pseudomonadati</taxon>
        <taxon>Verrucomicrobiota</taxon>
        <taxon>Opitutia</taxon>
        <taxon>Puniceicoccales</taxon>
        <taxon>Cerasicoccaceae</taxon>
        <taxon>Cerasicoccus</taxon>
    </lineage>
</organism>
<keyword evidence="4" id="KW-1003">Cell membrane</keyword>
<dbReference type="SMART" id="SM00387">
    <property type="entry name" value="HATPase_c"/>
    <property type="match status" value="1"/>
</dbReference>
<dbReference type="SUPFAM" id="SSF55874">
    <property type="entry name" value="ATPase domain of HSP90 chaperone/DNA topoisomerase II/histidine kinase"/>
    <property type="match status" value="1"/>
</dbReference>
<keyword evidence="10" id="KW-0067">ATP-binding</keyword>
<dbReference type="PANTHER" id="PTHR45339:SF5">
    <property type="entry name" value="HISTIDINE KINASE"/>
    <property type="match status" value="1"/>
</dbReference>
<keyword evidence="11" id="KW-1133">Transmembrane helix</keyword>
<dbReference type="PANTHER" id="PTHR45339">
    <property type="entry name" value="HYBRID SIGNAL TRANSDUCTION HISTIDINE KINASE J"/>
    <property type="match status" value="1"/>
</dbReference>
<dbReference type="InterPro" id="IPR005467">
    <property type="entry name" value="His_kinase_dom"/>
</dbReference>
<dbReference type="InterPro" id="IPR004358">
    <property type="entry name" value="Sig_transdc_His_kin-like_C"/>
</dbReference>
<dbReference type="AlphaFoldDB" id="A0A8J3DFR9"/>
<proteinExistence type="predicted"/>
<sequence>MAHGPTTDASQSAVSTNLRELVGHNHCVAGSTSIAKVQKLFQQHRFNFMAVVDDHRVVGMCARERIGGLLGSQFGYSIYGKKPIREHMAPSPEIIRNDTLIQHVLDRVFSRSSERFYEDAILVDQQQHLIGLIPINNLVRLQNVLLNEKIRLLEYSEMKLIQQKKQLETLTLDLERANQELGSARDLALEGTRLKSEFLANMSHEIRTPMNGIVGMISLLQESDLDEEQAQFADTVQRSADALMGIINDILDYSKIEAGKLEVQAEDTPVRELAEECSQLLARQAADRGVEFILDIDTSVPDWVQLDPLRYRQVLNNLIGNAIKFTHEGTVTVVIDLAHTPEKGAFLRTLVHDTGIGISEAEQQHLFNAFRQADGSTSRKYGGTGLGLAISRRLAALMNGTLEFTSQKDVGSSFWLDLPLIHSDGENIRADSIRITPGLHALVVDDHPRVREIVGRYLTAYGCKVEELPDTASALRRIHEQLQQGSAFDFVFIEAEQTEISGNQLCEKIRADDALKDLRLVLIGDINNRQRPCCNEVFRLYKPICPSQLRRMLERHQPDSPAHTRTEALKVAEPMPQAALHILVVEDSPTNQEVAIEMLERLGHTVYLAENGLQALEFLRSQTVDCVLMDCMMPDMDGYACTRAIREGFHGIACRDIPIVAMTANAMKGDEQKCRRAGMNAYLSKPIKVSSLATVLGRIPARV</sequence>
<dbReference type="FunFam" id="1.10.287.130:FF:000003">
    <property type="entry name" value="Histidine kinase"/>
    <property type="match status" value="1"/>
</dbReference>
<dbReference type="PROSITE" id="PS50109">
    <property type="entry name" value="HIS_KIN"/>
    <property type="match status" value="1"/>
</dbReference>